<evidence type="ECO:0000256" key="4">
    <source>
        <dbReference type="ARBA" id="ARBA00006432"/>
    </source>
</evidence>
<dbReference type="SUPFAM" id="SSF56801">
    <property type="entry name" value="Acetyl-CoA synthetase-like"/>
    <property type="match status" value="1"/>
</dbReference>
<evidence type="ECO:0000259" key="17">
    <source>
        <dbReference type="Pfam" id="PF13193"/>
    </source>
</evidence>
<dbReference type="GO" id="GO:0016020">
    <property type="term" value="C:membrane"/>
    <property type="evidence" value="ECO:0007669"/>
    <property type="project" value="UniProtKB-SubCell"/>
</dbReference>
<feature type="domain" description="AMP-dependent synthetase/ligase" evidence="16">
    <location>
        <begin position="63"/>
        <end position="452"/>
    </location>
</feature>
<comment type="cofactor">
    <cofactor evidence="1">
        <name>Mg(2+)</name>
        <dbReference type="ChEBI" id="CHEBI:18420"/>
    </cofactor>
</comment>
<dbReference type="InterPro" id="IPR045851">
    <property type="entry name" value="AMP-bd_C_sf"/>
</dbReference>
<comment type="caution">
    <text evidence="18">The sequence shown here is derived from an EMBL/GenBank/DDBJ whole genome shotgun (WGS) entry which is preliminary data.</text>
</comment>
<evidence type="ECO:0000256" key="3">
    <source>
        <dbReference type="ARBA" id="ARBA00005005"/>
    </source>
</evidence>
<feature type="region of interest" description="Disordered" evidence="15">
    <location>
        <begin position="1"/>
        <end position="23"/>
    </location>
</feature>
<dbReference type="InterPro" id="IPR025110">
    <property type="entry name" value="AMP-bd_C"/>
</dbReference>
<dbReference type="EMBL" id="QJTF01000021">
    <property type="protein sequence ID" value="PYE86655.1"/>
    <property type="molecule type" value="Genomic_DNA"/>
</dbReference>
<evidence type="ECO:0000256" key="14">
    <source>
        <dbReference type="ARBA" id="ARBA00042773"/>
    </source>
</evidence>
<dbReference type="Gene3D" id="3.30.300.30">
    <property type="match status" value="1"/>
</dbReference>
<evidence type="ECO:0000313" key="19">
    <source>
        <dbReference type="Proteomes" id="UP000247454"/>
    </source>
</evidence>
<evidence type="ECO:0000256" key="15">
    <source>
        <dbReference type="SAM" id="MobiDB-lite"/>
    </source>
</evidence>
<gene>
    <name evidence="18" type="ORF">C7477_12120</name>
</gene>
<protein>
    <recommendedName>
        <fullName evidence="13">Long-chain-fatty-acid--CoA ligase</fullName>
        <ecNumber evidence="12">6.2.1.3</ecNumber>
    </recommendedName>
    <alternativeName>
        <fullName evidence="14">Long-chain acyl-CoA synthetase</fullName>
    </alternativeName>
</protein>
<dbReference type="AlphaFoldDB" id="A0A318SYT9"/>
<dbReference type="Proteomes" id="UP000247454">
    <property type="component" value="Unassembled WGS sequence"/>
</dbReference>
<dbReference type="InterPro" id="IPR050237">
    <property type="entry name" value="ATP-dep_AMP-bd_enzyme"/>
</dbReference>
<evidence type="ECO:0000256" key="12">
    <source>
        <dbReference type="ARBA" id="ARBA00026121"/>
    </source>
</evidence>
<evidence type="ECO:0000256" key="5">
    <source>
        <dbReference type="ARBA" id="ARBA00022598"/>
    </source>
</evidence>
<keyword evidence="9" id="KW-0460">Magnesium</keyword>
<evidence type="ECO:0000259" key="16">
    <source>
        <dbReference type="Pfam" id="PF00501"/>
    </source>
</evidence>
<dbReference type="GO" id="GO:0004467">
    <property type="term" value="F:long-chain fatty acid-CoA ligase activity"/>
    <property type="evidence" value="ECO:0007669"/>
    <property type="project" value="UniProtKB-EC"/>
</dbReference>
<keyword evidence="7" id="KW-0276">Fatty acid metabolism</keyword>
<evidence type="ECO:0000313" key="18">
    <source>
        <dbReference type="EMBL" id="PYE86655.1"/>
    </source>
</evidence>
<dbReference type="GO" id="GO:0005524">
    <property type="term" value="F:ATP binding"/>
    <property type="evidence" value="ECO:0007669"/>
    <property type="project" value="UniProtKB-KW"/>
</dbReference>
<evidence type="ECO:0000256" key="1">
    <source>
        <dbReference type="ARBA" id="ARBA00001946"/>
    </source>
</evidence>
<sequence>MAQEETSADMSASKTVAVQASETAEQTPSIAAERIWLKSYAPGVEPQIVTPAYSSIGDLIVSSCRKFADRPSFTSMGKSLTYAELEKHSASLAAFLQSSGLAKGDRVALMMPNVLQYPVAIAAVLRAGLVVVNVNPLYTPRELEHQLNDAGAKAIIILENFATTLEKVLPKTQVKHVIVAAMGDMLGLKGHLVNLVVRKVKKMVPVWSLPGHVPFKAALAQGAAKGFSPVDVAPSDVAFLQYTGGTTGISKGATLLHSNILANVEQMRVWIDVAYRLKGKPKETNFICALPLYHIFALTVNAMMGIQQGARNVLIPNPRDIPAFVKELQKYPAHIFPGLNTLFNALLNNEDFRKLDFKPMILTLGGGMAVQRPVADRWRELTGCHITEGYGLSETAPVATANSLDATEYTGTIGLPLPSTDLAIRDEEGHDLPLGEVGEICIRGPQVMRGYWNRADETQSAFYGDGFFRTGDMGFMDERGLTKIVDRKKDMILVSGFNVYPNEIEEVAAGHPGIVEAAAVGIPNEHSGEVVKLFVVRRDPNLTEEEVKAFCAERLTNYKRPRMVEFRTELPKTNVGKILRRELRG</sequence>
<evidence type="ECO:0000256" key="2">
    <source>
        <dbReference type="ARBA" id="ARBA00004170"/>
    </source>
</evidence>
<proteinExistence type="inferred from homology"/>
<keyword evidence="8" id="KW-0067">ATP-binding</keyword>
<comment type="pathway">
    <text evidence="3">Lipid metabolism; fatty acid beta-oxidation.</text>
</comment>
<reference evidence="18 19" key="1">
    <citation type="submission" date="2018-06" db="EMBL/GenBank/DDBJ databases">
        <title>Genomic Encyclopedia of Type Strains, Phase III (KMG-III): the genomes of soil and plant-associated and newly described type strains.</title>
        <authorList>
            <person name="Whitman W."/>
        </authorList>
    </citation>
    <scope>NUCLEOTIDE SEQUENCE [LARGE SCALE GENOMIC DNA]</scope>
    <source>
        <strain evidence="18 19">ORS 1419</strain>
    </source>
</reference>
<keyword evidence="5" id="KW-0436">Ligase</keyword>
<dbReference type="CDD" id="cd05936">
    <property type="entry name" value="FC-FACS_FadD_like"/>
    <property type="match status" value="1"/>
</dbReference>
<comment type="subcellular location">
    <subcellularLocation>
        <location evidence="2">Membrane</location>
        <topology evidence="2">Peripheral membrane protein</topology>
    </subcellularLocation>
</comment>
<evidence type="ECO:0000256" key="9">
    <source>
        <dbReference type="ARBA" id="ARBA00022842"/>
    </source>
</evidence>
<keyword evidence="19" id="KW-1185">Reference proteome</keyword>
<evidence type="ECO:0000256" key="6">
    <source>
        <dbReference type="ARBA" id="ARBA00022741"/>
    </source>
</evidence>
<name>A0A318SYT9_9HYPH</name>
<dbReference type="FunFam" id="3.30.300.30:FF:000006">
    <property type="entry name" value="Long-chain-fatty-acid--CoA ligase FadD"/>
    <property type="match status" value="1"/>
</dbReference>
<dbReference type="FunFam" id="3.40.50.12780:FF:000003">
    <property type="entry name" value="Long-chain-fatty-acid--CoA ligase FadD"/>
    <property type="match status" value="1"/>
</dbReference>
<dbReference type="PANTHER" id="PTHR43767:SF8">
    <property type="entry name" value="LONG-CHAIN-FATTY-ACID--COA LIGASE"/>
    <property type="match status" value="1"/>
</dbReference>
<keyword evidence="11" id="KW-0472">Membrane</keyword>
<comment type="similarity">
    <text evidence="4">Belongs to the ATP-dependent AMP-binding enzyme family.</text>
</comment>
<evidence type="ECO:0000256" key="11">
    <source>
        <dbReference type="ARBA" id="ARBA00023136"/>
    </source>
</evidence>
<dbReference type="EC" id="6.2.1.3" evidence="12"/>
<dbReference type="InterPro" id="IPR042099">
    <property type="entry name" value="ANL_N_sf"/>
</dbReference>
<evidence type="ECO:0000256" key="10">
    <source>
        <dbReference type="ARBA" id="ARBA00023098"/>
    </source>
</evidence>
<dbReference type="InterPro" id="IPR020845">
    <property type="entry name" value="AMP-binding_CS"/>
</dbReference>
<dbReference type="PANTHER" id="PTHR43767">
    <property type="entry name" value="LONG-CHAIN-FATTY-ACID--COA LIGASE"/>
    <property type="match status" value="1"/>
</dbReference>
<accession>A0A318SYT9</accession>
<keyword evidence="10" id="KW-0443">Lipid metabolism</keyword>
<dbReference type="Gene3D" id="3.40.50.12780">
    <property type="entry name" value="N-terminal domain of ligase-like"/>
    <property type="match status" value="1"/>
</dbReference>
<dbReference type="InterPro" id="IPR000873">
    <property type="entry name" value="AMP-dep_synth/lig_dom"/>
</dbReference>
<evidence type="ECO:0000256" key="7">
    <source>
        <dbReference type="ARBA" id="ARBA00022832"/>
    </source>
</evidence>
<organism evidence="18 19">
    <name type="scientific">Phyllobacterium leguminum</name>
    <dbReference type="NCBI Taxonomy" id="314237"/>
    <lineage>
        <taxon>Bacteria</taxon>
        <taxon>Pseudomonadati</taxon>
        <taxon>Pseudomonadota</taxon>
        <taxon>Alphaproteobacteria</taxon>
        <taxon>Hyphomicrobiales</taxon>
        <taxon>Phyllobacteriaceae</taxon>
        <taxon>Phyllobacterium</taxon>
    </lineage>
</organism>
<evidence type="ECO:0000256" key="8">
    <source>
        <dbReference type="ARBA" id="ARBA00022840"/>
    </source>
</evidence>
<evidence type="ECO:0000256" key="13">
    <source>
        <dbReference type="ARBA" id="ARBA00039545"/>
    </source>
</evidence>
<keyword evidence="6" id="KW-0547">Nucleotide-binding</keyword>
<feature type="domain" description="AMP-binding enzyme C-terminal" evidence="17">
    <location>
        <begin position="503"/>
        <end position="577"/>
    </location>
</feature>
<dbReference type="PROSITE" id="PS00455">
    <property type="entry name" value="AMP_BINDING"/>
    <property type="match status" value="1"/>
</dbReference>
<dbReference type="NCBIfam" id="NF005463">
    <property type="entry name" value="PRK07059.1"/>
    <property type="match status" value="1"/>
</dbReference>
<dbReference type="Pfam" id="PF13193">
    <property type="entry name" value="AMP-binding_C"/>
    <property type="match status" value="1"/>
</dbReference>
<dbReference type="Pfam" id="PF00501">
    <property type="entry name" value="AMP-binding"/>
    <property type="match status" value="1"/>
</dbReference>